<dbReference type="RefSeq" id="WP_344044718.1">
    <property type="nucleotide sequence ID" value="NZ_BAAAPB010000002.1"/>
</dbReference>
<evidence type="ECO:0000256" key="2">
    <source>
        <dbReference type="SAM" id="Phobius"/>
    </source>
</evidence>
<evidence type="ECO:0000256" key="1">
    <source>
        <dbReference type="ARBA" id="ARBA00007362"/>
    </source>
</evidence>
<feature type="transmembrane region" description="Helical" evidence="2">
    <location>
        <begin position="114"/>
        <end position="131"/>
    </location>
</feature>
<feature type="transmembrane region" description="Helical" evidence="2">
    <location>
        <begin position="88"/>
        <end position="108"/>
    </location>
</feature>
<evidence type="ECO:0000259" key="3">
    <source>
        <dbReference type="Pfam" id="PF00892"/>
    </source>
</evidence>
<feature type="domain" description="EamA" evidence="3">
    <location>
        <begin position="156"/>
        <end position="281"/>
    </location>
</feature>
<feature type="transmembrane region" description="Helical" evidence="2">
    <location>
        <begin position="211"/>
        <end position="229"/>
    </location>
</feature>
<comment type="similarity">
    <text evidence="1">Belongs to the EamA transporter family.</text>
</comment>
<organism evidence="4 5">
    <name type="scientific">Nocardioides panacihumi</name>
    <dbReference type="NCBI Taxonomy" id="400774"/>
    <lineage>
        <taxon>Bacteria</taxon>
        <taxon>Bacillati</taxon>
        <taxon>Actinomycetota</taxon>
        <taxon>Actinomycetes</taxon>
        <taxon>Propionibacteriales</taxon>
        <taxon>Nocardioidaceae</taxon>
        <taxon>Nocardioides</taxon>
    </lineage>
</organism>
<feature type="domain" description="EamA" evidence="3">
    <location>
        <begin position="2"/>
        <end position="131"/>
    </location>
</feature>
<accession>A0ABN2QZ47</accession>
<feature type="transmembrane region" description="Helical" evidence="2">
    <location>
        <begin position="60"/>
        <end position="81"/>
    </location>
</feature>
<dbReference type="Proteomes" id="UP001500571">
    <property type="component" value="Unassembled WGS sequence"/>
</dbReference>
<feature type="transmembrane region" description="Helical" evidence="2">
    <location>
        <begin position="152"/>
        <end position="173"/>
    </location>
</feature>
<reference evidence="4 5" key="1">
    <citation type="journal article" date="2019" name="Int. J. Syst. Evol. Microbiol.">
        <title>The Global Catalogue of Microorganisms (GCM) 10K type strain sequencing project: providing services to taxonomists for standard genome sequencing and annotation.</title>
        <authorList>
            <consortium name="The Broad Institute Genomics Platform"/>
            <consortium name="The Broad Institute Genome Sequencing Center for Infectious Disease"/>
            <person name="Wu L."/>
            <person name="Ma J."/>
        </authorList>
    </citation>
    <scope>NUCLEOTIDE SEQUENCE [LARGE SCALE GENOMIC DNA]</scope>
    <source>
        <strain evidence="4 5">JCM 15309</strain>
    </source>
</reference>
<gene>
    <name evidence="4" type="ORF">GCM10009798_20480</name>
</gene>
<dbReference type="EMBL" id="BAAAPB010000002">
    <property type="protein sequence ID" value="GAA1960657.1"/>
    <property type="molecule type" value="Genomic_DNA"/>
</dbReference>
<feature type="transmembrane region" description="Helical" evidence="2">
    <location>
        <begin position="266"/>
        <end position="283"/>
    </location>
</feature>
<dbReference type="Pfam" id="PF00892">
    <property type="entry name" value="EamA"/>
    <property type="match status" value="2"/>
</dbReference>
<dbReference type="SUPFAM" id="SSF103481">
    <property type="entry name" value="Multidrug resistance efflux transporter EmrE"/>
    <property type="match status" value="2"/>
</dbReference>
<feature type="transmembrane region" description="Helical" evidence="2">
    <location>
        <begin position="235"/>
        <end position="259"/>
    </location>
</feature>
<feature type="transmembrane region" description="Helical" evidence="2">
    <location>
        <begin position="179"/>
        <end position="199"/>
    </location>
</feature>
<keyword evidence="2" id="KW-0472">Membrane</keyword>
<evidence type="ECO:0000313" key="5">
    <source>
        <dbReference type="Proteomes" id="UP001500571"/>
    </source>
</evidence>
<comment type="caution">
    <text evidence="4">The sequence shown here is derived from an EMBL/GenBank/DDBJ whole genome shotgun (WGS) entry which is preliminary data.</text>
</comment>
<keyword evidence="2" id="KW-1133">Transmembrane helix</keyword>
<name>A0ABN2QZ47_9ACTN</name>
<protein>
    <submittedName>
        <fullName evidence="4">DMT family transporter</fullName>
    </submittedName>
</protein>
<dbReference type="InterPro" id="IPR037185">
    <property type="entry name" value="EmrE-like"/>
</dbReference>
<evidence type="ECO:0000313" key="4">
    <source>
        <dbReference type="EMBL" id="GAA1960657.1"/>
    </source>
</evidence>
<sequence length="284" mass="27481">MAVLLALLSAFAYGTSDFIGGVISSRIPPWTAAFCSQVTGAAALAVLAGVHGGSLSPAGAAWGALSGVGSGVGLSFLYRGLSSGRMGVVAPTSGVLAALVPAAVGVLTGDRPSSLAWAGIVLAVPATFLVAREPSADRPGGSPAGPSGARSGLTDGLLAGCGFGVGFAAIAKAPAEDGFWPVSLSLLVGAVVVIAGATVARGDWVPRNATAALSTSTGILAAAALALFLQSLSHGMLAISAVIAALYPAATVLLAVTVLREHVHRVQAVGLGLCALAVALVAAG</sequence>
<proteinExistence type="inferred from homology"/>
<keyword evidence="5" id="KW-1185">Reference proteome</keyword>
<dbReference type="InterPro" id="IPR000620">
    <property type="entry name" value="EamA_dom"/>
</dbReference>
<keyword evidence="2" id="KW-0812">Transmembrane</keyword>